<evidence type="ECO:0000313" key="3">
    <source>
        <dbReference type="Proteomes" id="UP001458880"/>
    </source>
</evidence>
<evidence type="ECO:0008006" key="4">
    <source>
        <dbReference type="Google" id="ProtNLM"/>
    </source>
</evidence>
<gene>
    <name evidence="2" type="ORF">QE152_g3755</name>
</gene>
<dbReference type="Proteomes" id="UP001458880">
    <property type="component" value="Unassembled WGS sequence"/>
</dbReference>
<dbReference type="SUPFAM" id="SSF46689">
    <property type="entry name" value="Homeodomain-like"/>
    <property type="match status" value="1"/>
</dbReference>
<reference evidence="2 3" key="1">
    <citation type="journal article" date="2024" name="BMC Genomics">
        <title>De novo assembly and annotation of Popillia japonica's genome with initial clues to its potential as an invasive pest.</title>
        <authorList>
            <person name="Cucini C."/>
            <person name="Boschi S."/>
            <person name="Funari R."/>
            <person name="Cardaioli E."/>
            <person name="Iannotti N."/>
            <person name="Marturano G."/>
            <person name="Paoli F."/>
            <person name="Bruttini M."/>
            <person name="Carapelli A."/>
            <person name="Frati F."/>
            <person name="Nardi F."/>
        </authorList>
    </citation>
    <scope>NUCLEOTIDE SEQUENCE [LARGE SCALE GENOMIC DNA]</scope>
    <source>
        <strain evidence="2">DMR45628</strain>
    </source>
</reference>
<accession>A0AAW1N3E2</accession>
<organism evidence="2 3">
    <name type="scientific">Popillia japonica</name>
    <name type="common">Japanese beetle</name>
    <dbReference type="NCBI Taxonomy" id="7064"/>
    <lineage>
        <taxon>Eukaryota</taxon>
        <taxon>Metazoa</taxon>
        <taxon>Ecdysozoa</taxon>
        <taxon>Arthropoda</taxon>
        <taxon>Hexapoda</taxon>
        <taxon>Insecta</taxon>
        <taxon>Pterygota</taxon>
        <taxon>Neoptera</taxon>
        <taxon>Endopterygota</taxon>
        <taxon>Coleoptera</taxon>
        <taxon>Polyphaga</taxon>
        <taxon>Scarabaeiformia</taxon>
        <taxon>Scarabaeidae</taxon>
        <taxon>Rutelinae</taxon>
        <taxon>Popillia</taxon>
    </lineage>
</organism>
<sequence>MVRTYKRRCTNARKGKQFSPYNAHTDADLKNAVKAVKEQGLNQKEASQRYKVPATTIGRHIWGESTTYKLAGRPTMFSVDEENAFVQNVLAMAEWGFPGNMLDLRFLAKRYLAKSGRRTDIFKNNFAGRDWPQYQCTW</sequence>
<comment type="subcellular location">
    <subcellularLocation>
        <location evidence="1">Nucleus</location>
    </subcellularLocation>
</comment>
<evidence type="ECO:0000313" key="2">
    <source>
        <dbReference type="EMBL" id="KAK9752991.1"/>
    </source>
</evidence>
<name>A0AAW1N3E2_POPJA</name>
<proteinExistence type="predicted"/>
<protein>
    <recommendedName>
        <fullName evidence="4">HTH psq-type domain-containing protein</fullName>
    </recommendedName>
</protein>
<dbReference type="Gene3D" id="1.10.10.60">
    <property type="entry name" value="Homeodomain-like"/>
    <property type="match status" value="1"/>
</dbReference>
<dbReference type="AlphaFoldDB" id="A0AAW1N3E2"/>
<dbReference type="GO" id="GO:0005634">
    <property type="term" value="C:nucleus"/>
    <property type="evidence" value="ECO:0007669"/>
    <property type="project" value="UniProtKB-SubCell"/>
</dbReference>
<dbReference type="EMBL" id="JASPKY010000016">
    <property type="protein sequence ID" value="KAK9752991.1"/>
    <property type="molecule type" value="Genomic_DNA"/>
</dbReference>
<keyword evidence="3" id="KW-1185">Reference proteome</keyword>
<evidence type="ECO:0000256" key="1">
    <source>
        <dbReference type="ARBA" id="ARBA00004123"/>
    </source>
</evidence>
<comment type="caution">
    <text evidence="2">The sequence shown here is derived from an EMBL/GenBank/DDBJ whole genome shotgun (WGS) entry which is preliminary data.</text>
</comment>
<dbReference type="InterPro" id="IPR009057">
    <property type="entry name" value="Homeodomain-like_sf"/>
</dbReference>